<comment type="caution">
    <text evidence="2">The sequence shown here is derived from an EMBL/GenBank/DDBJ whole genome shotgun (WGS) entry which is preliminary data.</text>
</comment>
<evidence type="ECO:0000313" key="3">
    <source>
        <dbReference type="Proteomes" id="UP000076959"/>
    </source>
</evidence>
<feature type="transmembrane region" description="Helical" evidence="1">
    <location>
        <begin position="144"/>
        <end position="165"/>
    </location>
</feature>
<dbReference type="Pfam" id="PF03929">
    <property type="entry name" value="PepSY_TM"/>
    <property type="match status" value="1"/>
</dbReference>
<feature type="transmembrane region" description="Helical" evidence="1">
    <location>
        <begin position="186"/>
        <end position="210"/>
    </location>
</feature>
<keyword evidence="3" id="KW-1185">Reference proteome</keyword>
<dbReference type="AlphaFoldDB" id="A0A176Y6W3"/>
<keyword evidence="1" id="KW-0472">Membrane</keyword>
<dbReference type="OrthoDB" id="6307929at2"/>
<feature type="transmembrane region" description="Helical" evidence="1">
    <location>
        <begin position="335"/>
        <end position="356"/>
    </location>
</feature>
<feature type="transmembrane region" description="Helical" evidence="1">
    <location>
        <begin position="12"/>
        <end position="36"/>
    </location>
</feature>
<keyword evidence="1" id="KW-1133">Transmembrane helix</keyword>
<dbReference type="Proteomes" id="UP000076959">
    <property type="component" value="Unassembled WGS sequence"/>
</dbReference>
<keyword evidence="1" id="KW-0812">Transmembrane</keyword>
<reference evidence="2 3" key="1">
    <citation type="submission" date="2016-03" db="EMBL/GenBank/DDBJ databases">
        <title>Draft Genome Sequence of the Strain BR 10245 (Bradyrhizobium sp.) isolated from nodules of Centrolobium paraense.</title>
        <authorList>
            <person name="Simoes-Araujo J.L.Sr."/>
            <person name="Barauna A.C."/>
            <person name="Silva K."/>
            <person name="Zilli J.E."/>
        </authorList>
    </citation>
    <scope>NUCLEOTIDE SEQUENCE [LARGE SCALE GENOMIC DNA]</scope>
    <source>
        <strain evidence="2 3">BR 10245</strain>
    </source>
</reference>
<protein>
    <submittedName>
        <fullName evidence="2">Peptidase</fullName>
    </submittedName>
</protein>
<organism evidence="2 3">
    <name type="scientific">Bradyrhizobium centrolobii</name>
    <dbReference type="NCBI Taxonomy" id="1505087"/>
    <lineage>
        <taxon>Bacteria</taxon>
        <taxon>Pseudomonadati</taxon>
        <taxon>Pseudomonadota</taxon>
        <taxon>Alphaproteobacteria</taxon>
        <taxon>Hyphomicrobiales</taxon>
        <taxon>Nitrobacteraceae</taxon>
        <taxon>Bradyrhizobium</taxon>
    </lineage>
</organism>
<name>A0A176Y6W3_9BRAD</name>
<dbReference type="InterPro" id="IPR005625">
    <property type="entry name" value="PepSY-ass_TM"/>
</dbReference>
<accession>A0A176Y6W3</accession>
<evidence type="ECO:0000256" key="1">
    <source>
        <dbReference type="SAM" id="Phobius"/>
    </source>
</evidence>
<dbReference type="RefSeq" id="WP_063708822.1">
    <property type="nucleotide sequence ID" value="NZ_LUUB01000125.1"/>
</dbReference>
<evidence type="ECO:0000313" key="2">
    <source>
        <dbReference type="EMBL" id="OAE97353.1"/>
    </source>
</evidence>
<proteinExistence type="predicted"/>
<gene>
    <name evidence="2" type="ORF">AYJ54_35215</name>
</gene>
<dbReference type="EMBL" id="LUUB01000125">
    <property type="protein sequence ID" value="OAE97353.1"/>
    <property type="molecule type" value="Genomic_DNA"/>
</dbReference>
<dbReference type="PANTHER" id="PTHR34219:SF3">
    <property type="entry name" value="BLL7967 PROTEIN"/>
    <property type="match status" value="1"/>
</dbReference>
<sequence length="378" mass="41037">MKARTVRLWSVVHIWTSLISTLFLLLLCLTGLPLIFHHEIDELLGYAPQPEAHASAAHATPQRVADAALAADRGRVLQYVSWDKDEPGIVMAFTNSAPDGAPDNATVRAFDAVSSKLLGPVGVGPMLIVLKLHTDMFAGQAGKLFLGAMGLLFAVAIISGVVLYWPFTRRLRFATIRDSASRRVVWLDWHNLIGVVTVAWALVVGLTGVVNTWAELMLNQWKATELASMVAPYAGKPPPTHLASLDVVVARARQAASGMEIAFIAFPGTPFTSSHHFAAFMRGDTPLTSRLLKPVLLDGETGEVADSRALPMYLQALLISQPLHFGDYGGMPLKVIWAALDVLTIIVIGSGLYLWLARRRRRGAARVNAFAKRTPVPS</sequence>
<dbReference type="PANTHER" id="PTHR34219">
    <property type="entry name" value="IRON-REGULATED INNER MEMBRANE PROTEIN-RELATED"/>
    <property type="match status" value="1"/>
</dbReference>
<dbReference type="STRING" id="1505087.AYJ54_35215"/>